<comment type="caution">
    <text evidence="2">The sequence shown here is derived from an EMBL/GenBank/DDBJ whole genome shotgun (WGS) entry which is preliminary data.</text>
</comment>
<name>A0A850QBG3_9RHOB</name>
<gene>
    <name evidence="2" type="ORF">HJ536_20270</name>
</gene>
<reference evidence="2 3" key="1">
    <citation type="submission" date="2020-04" db="EMBL/GenBank/DDBJ databases">
        <title>Donghicola sp., a member of the Rhodobacteraceae family isolated from mangrove forest in Thailand.</title>
        <authorList>
            <person name="Charoenyingcharoen P."/>
            <person name="Yukphan P."/>
        </authorList>
    </citation>
    <scope>NUCLEOTIDE SEQUENCE [LARGE SCALE GENOMIC DNA]</scope>
    <source>
        <strain evidence="2 3">B5-SW-15</strain>
    </source>
</reference>
<dbReference type="Proteomes" id="UP000592216">
    <property type="component" value="Unassembled WGS sequence"/>
</dbReference>
<keyword evidence="1" id="KW-0175">Coiled coil</keyword>
<evidence type="ECO:0000313" key="3">
    <source>
        <dbReference type="Proteomes" id="UP000592216"/>
    </source>
</evidence>
<evidence type="ECO:0000313" key="2">
    <source>
        <dbReference type="EMBL" id="NVO25692.1"/>
    </source>
</evidence>
<dbReference type="RefSeq" id="WP_177159204.1">
    <property type="nucleotide sequence ID" value="NZ_JABCJE010000022.1"/>
</dbReference>
<organism evidence="2 3">
    <name type="scientific">Donghicola mangrovi</name>
    <dbReference type="NCBI Taxonomy" id="2729614"/>
    <lineage>
        <taxon>Bacteria</taxon>
        <taxon>Pseudomonadati</taxon>
        <taxon>Pseudomonadota</taxon>
        <taxon>Alphaproteobacteria</taxon>
        <taxon>Rhodobacterales</taxon>
        <taxon>Roseobacteraceae</taxon>
        <taxon>Donghicola</taxon>
    </lineage>
</organism>
<evidence type="ECO:0000256" key="1">
    <source>
        <dbReference type="SAM" id="Coils"/>
    </source>
</evidence>
<feature type="coiled-coil region" evidence="1">
    <location>
        <begin position="265"/>
        <end position="331"/>
    </location>
</feature>
<accession>A0A850QBG3</accession>
<protein>
    <submittedName>
        <fullName evidence="2">Uncharacterized protein</fullName>
    </submittedName>
</protein>
<sequence length="356" mass="40629">MTSQLKSLTSQDAHPLAYDSKDAMFWDPSYLHPSPAVKCIPLIFWLVQELKPKLVINFGGGAGVAHIATCEALSKLKIKGACYQHLTRPNTGEFVQLCSSIYSGLSRQLSGELSSNEKHIALLTVHLDTQEQAQAQDWAMWLKRLDRKGAAVVYGAAAFSAELDEILFEGGFTHFRIGDDGHPILLVFGKQPEGALLSLSRHAPQDPVKDWFVHSLVERGNSLAQSMQTLRTVDNPIDLPCEYPISLEEANNKIAQLIREHGQDLDSVFQVLQRIEEELSEEKLQMRNERSQHEVEMEESRQRERRLRDRFDRLEAEVNSLRNENSFLHKDLQDFRQSTFWRATSPLRKVVMFLRH</sequence>
<proteinExistence type="predicted"/>
<dbReference type="AlphaFoldDB" id="A0A850QBG3"/>
<dbReference type="EMBL" id="JABCJE010000022">
    <property type="protein sequence ID" value="NVO25692.1"/>
    <property type="molecule type" value="Genomic_DNA"/>
</dbReference>